<protein>
    <submittedName>
        <fullName evidence="2">Uncharacterized protein</fullName>
    </submittedName>
</protein>
<accession>A0AAV4DF08</accession>
<dbReference type="EMBL" id="BLXT01007816">
    <property type="protein sequence ID" value="GFO42685.1"/>
    <property type="molecule type" value="Genomic_DNA"/>
</dbReference>
<feature type="region of interest" description="Disordered" evidence="1">
    <location>
        <begin position="1"/>
        <end position="79"/>
    </location>
</feature>
<name>A0AAV4DF08_9GAST</name>
<sequence>MSGAGGSRAGGEGRDMLGEKQGPPNGVGPLVFTETSRGRQIEKQRRQKSSARGVQITRPRPVPSTTDNPQHRKIIGRTQ</sequence>
<comment type="caution">
    <text evidence="2">The sequence shown here is derived from an EMBL/GenBank/DDBJ whole genome shotgun (WGS) entry which is preliminary data.</text>
</comment>
<dbReference type="Proteomes" id="UP000735302">
    <property type="component" value="Unassembled WGS sequence"/>
</dbReference>
<dbReference type="AlphaFoldDB" id="A0AAV4DF08"/>
<organism evidence="2 3">
    <name type="scientific">Plakobranchus ocellatus</name>
    <dbReference type="NCBI Taxonomy" id="259542"/>
    <lineage>
        <taxon>Eukaryota</taxon>
        <taxon>Metazoa</taxon>
        <taxon>Spiralia</taxon>
        <taxon>Lophotrochozoa</taxon>
        <taxon>Mollusca</taxon>
        <taxon>Gastropoda</taxon>
        <taxon>Heterobranchia</taxon>
        <taxon>Euthyneura</taxon>
        <taxon>Panpulmonata</taxon>
        <taxon>Sacoglossa</taxon>
        <taxon>Placobranchoidea</taxon>
        <taxon>Plakobranchidae</taxon>
        <taxon>Plakobranchus</taxon>
    </lineage>
</organism>
<evidence type="ECO:0000313" key="2">
    <source>
        <dbReference type="EMBL" id="GFO42685.1"/>
    </source>
</evidence>
<proteinExistence type="predicted"/>
<reference evidence="2 3" key="1">
    <citation type="journal article" date="2021" name="Elife">
        <title>Chloroplast acquisition without the gene transfer in kleptoplastic sea slugs, Plakobranchus ocellatus.</title>
        <authorList>
            <person name="Maeda T."/>
            <person name="Takahashi S."/>
            <person name="Yoshida T."/>
            <person name="Shimamura S."/>
            <person name="Takaki Y."/>
            <person name="Nagai Y."/>
            <person name="Toyoda A."/>
            <person name="Suzuki Y."/>
            <person name="Arimoto A."/>
            <person name="Ishii H."/>
            <person name="Satoh N."/>
            <person name="Nishiyama T."/>
            <person name="Hasebe M."/>
            <person name="Maruyama T."/>
            <person name="Minagawa J."/>
            <person name="Obokata J."/>
            <person name="Shigenobu S."/>
        </authorList>
    </citation>
    <scope>NUCLEOTIDE SEQUENCE [LARGE SCALE GENOMIC DNA]</scope>
</reference>
<gene>
    <name evidence="2" type="ORF">PoB_006919000</name>
</gene>
<evidence type="ECO:0000256" key="1">
    <source>
        <dbReference type="SAM" id="MobiDB-lite"/>
    </source>
</evidence>
<evidence type="ECO:0000313" key="3">
    <source>
        <dbReference type="Proteomes" id="UP000735302"/>
    </source>
</evidence>
<keyword evidence="3" id="KW-1185">Reference proteome</keyword>
<feature type="compositionally biased region" description="Gly residues" evidence="1">
    <location>
        <begin position="1"/>
        <end position="10"/>
    </location>
</feature>